<dbReference type="InterPro" id="IPR000242">
    <property type="entry name" value="PTP_cat"/>
</dbReference>
<dbReference type="EMBL" id="BKCP01007026">
    <property type="protein sequence ID" value="GER44570.1"/>
    <property type="molecule type" value="Genomic_DNA"/>
</dbReference>
<dbReference type="OrthoDB" id="10253954at2759"/>
<sequence length="143" mass="16599">SNLFFFHNAGIGRTGTYCVIHNKIQRVLMGDMTALDLVNTITTFRSQRIGMVQTIEQYLFCYDAIIDELEDLTTNGETQGILLKNWNLLMAMFVDVHALMLNSKLLIVFLPLYLHHVVFLNASTFRMFTYYNALTNFTYLKLR</sequence>
<dbReference type="SUPFAM" id="SSF52799">
    <property type="entry name" value="(Phosphotyrosine protein) phosphatases II"/>
    <property type="match status" value="1"/>
</dbReference>
<reference evidence="4" key="1">
    <citation type="journal article" date="2019" name="Curr. Biol.">
        <title>Genome Sequence of Striga asiatica Provides Insight into the Evolution of Plant Parasitism.</title>
        <authorList>
            <person name="Yoshida S."/>
            <person name="Kim S."/>
            <person name="Wafula E.K."/>
            <person name="Tanskanen J."/>
            <person name="Kim Y.M."/>
            <person name="Honaas L."/>
            <person name="Yang Z."/>
            <person name="Spallek T."/>
            <person name="Conn C.E."/>
            <person name="Ichihashi Y."/>
            <person name="Cheong K."/>
            <person name="Cui S."/>
            <person name="Der J.P."/>
            <person name="Gundlach H."/>
            <person name="Jiao Y."/>
            <person name="Hori C."/>
            <person name="Ishida J.K."/>
            <person name="Kasahara H."/>
            <person name="Kiba T."/>
            <person name="Kim M.S."/>
            <person name="Koo N."/>
            <person name="Laohavisit A."/>
            <person name="Lee Y.H."/>
            <person name="Lumba S."/>
            <person name="McCourt P."/>
            <person name="Mortimer J.C."/>
            <person name="Mutuku J.M."/>
            <person name="Nomura T."/>
            <person name="Sasaki-Sekimoto Y."/>
            <person name="Seto Y."/>
            <person name="Wang Y."/>
            <person name="Wakatake T."/>
            <person name="Sakakibara H."/>
            <person name="Demura T."/>
            <person name="Yamaguchi S."/>
            <person name="Yoneyama K."/>
            <person name="Manabe R.I."/>
            <person name="Nelson D.C."/>
            <person name="Schulman A.H."/>
            <person name="Timko M.P."/>
            <person name="dePamphilis C.W."/>
            <person name="Choi D."/>
            <person name="Shirasu K."/>
        </authorList>
    </citation>
    <scope>NUCLEOTIDE SEQUENCE [LARGE SCALE GENOMIC DNA]</scope>
    <source>
        <strain evidence="4">cv. UVA1</strain>
    </source>
</reference>
<protein>
    <submittedName>
        <fullName evidence="3">Protein tyrosine phosphatase</fullName>
    </submittedName>
</protein>
<dbReference type="InterPro" id="IPR050348">
    <property type="entry name" value="Protein-Tyr_Phosphatase"/>
</dbReference>
<dbReference type="GO" id="GO:0004725">
    <property type="term" value="F:protein tyrosine phosphatase activity"/>
    <property type="evidence" value="ECO:0007669"/>
    <property type="project" value="InterPro"/>
</dbReference>
<dbReference type="Proteomes" id="UP000325081">
    <property type="component" value="Unassembled WGS sequence"/>
</dbReference>
<dbReference type="PRINTS" id="PR00700">
    <property type="entry name" value="PRTYPHPHTASE"/>
</dbReference>
<evidence type="ECO:0000313" key="4">
    <source>
        <dbReference type="Proteomes" id="UP000325081"/>
    </source>
</evidence>
<dbReference type="InterPro" id="IPR000387">
    <property type="entry name" value="Tyr_Pase_dom"/>
</dbReference>
<gene>
    <name evidence="3" type="ORF">STAS_21474</name>
</gene>
<dbReference type="Pfam" id="PF00102">
    <property type="entry name" value="Y_phosphatase"/>
    <property type="match status" value="1"/>
</dbReference>
<organism evidence="3 4">
    <name type="scientific">Striga asiatica</name>
    <name type="common">Asiatic witchweed</name>
    <name type="synonym">Buchnera asiatica</name>
    <dbReference type="NCBI Taxonomy" id="4170"/>
    <lineage>
        <taxon>Eukaryota</taxon>
        <taxon>Viridiplantae</taxon>
        <taxon>Streptophyta</taxon>
        <taxon>Embryophyta</taxon>
        <taxon>Tracheophyta</taxon>
        <taxon>Spermatophyta</taxon>
        <taxon>Magnoliopsida</taxon>
        <taxon>eudicotyledons</taxon>
        <taxon>Gunneridae</taxon>
        <taxon>Pentapetalae</taxon>
        <taxon>asterids</taxon>
        <taxon>lamiids</taxon>
        <taxon>Lamiales</taxon>
        <taxon>Orobanchaceae</taxon>
        <taxon>Buchnereae</taxon>
        <taxon>Striga</taxon>
    </lineage>
</organism>
<dbReference type="InterPro" id="IPR029021">
    <property type="entry name" value="Prot-tyrosine_phosphatase-like"/>
</dbReference>
<accession>A0A5A7QHE2</accession>
<dbReference type="PANTHER" id="PTHR19134:SF449">
    <property type="entry name" value="TYROSINE-PROTEIN PHOSPHATASE 1"/>
    <property type="match status" value="1"/>
</dbReference>
<dbReference type="PROSITE" id="PS50056">
    <property type="entry name" value="TYR_PHOSPHATASE_2"/>
    <property type="match status" value="1"/>
</dbReference>
<dbReference type="PANTHER" id="PTHR19134">
    <property type="entry name" value="RECEPTOR-TYPE TYROSINE-PROTEIN PHOSPHATASE"/>
    <property type="match status" value="1"/>
</dbReference>
<dbReference type="PROSITE" id="PS50055">
    <property type="entry name" value="TYR_PHOSPHATASE_PTP"/>
    <property type="match status" value="1"/>
</dbReference>
<keyword evidence="4" id="KW-1185">Reference proteome</keyword>
<evidence type="ECO:0000313" key="3">
    <source>
        <dbReference type="EMBL" id="GER44570.1"/>
    </source>
</evidence>
<feature type="non-terminal residue" evidence="3">
    <location>
        <position position="1"/>
    </location>
</feature>
<evidence type="ECO:0000259" key="2">
    <source>
        <dbReference type="PROSITE" id="PS50056"/>
    </source>
</evidence>
<evidence type="ECO:0000259" key="1">
    <source>
        <dbReference type="PROSITE" id="PS50055"/>
    </source>
</evidence>
<name>A0A5A7QHE2_STRAF</name>
<feature type="domain" description="Tyrosine specific protein phosphatases" evidence="2">
    <location>
        <begin position="1"/>
        <end position="59"/>
    </location>
</feature>
<proteinExistence type="predicted"/>
<comment type="caution">
    <text evidence="3">The sequence shown here is derived from an EMBL/GenBank/DDBJ whole genome shotgun (WGS) entry which is preliminary data.</text>
</comment>
<dbReference type="Gene3D" id="3.90.190.10">
    <property type="entry name" value="Protein tyrosine phosphatase superfamily"/>
    <property type="match status" value="1"/>
</dbReference>
<dbReference type="AlphaFoldDB" id="A0A5A7QHE2"/>
<feature type="domain" description="Tyrosine-protein phosphatase" evidence="1">
    <location>
        <begin position="1"/>
        <end position="68"/>
    </location>
</feature>